<keyword evidence="5" id="KW-0378">Hydrolase</keyword>
<evidence type="ECO:0000256" key="1">
    <source>
        <dbReference type="ARBA" id="ARBA00006620"/>
    </source>
</evidence>
<dbReference type="eggNOG" id="COG1724">
    <property type="taxonomic scope" value="Bacteria"/>
</dbReference>
<keyword evidence="6" id="KW-0694">RNA-binding</keyword>
<evidence type="ECO:0000256" key="4">
    <source>
        <dbReference type="ARBA" id="ARBA00022759"/>
    </source>
</evidence>
<sequence>MYNKFMKKKDVEKQLKKLGWYLDREGGSHEVWTNGEAKTVVPIKAY</sequence>
<evidence type="ECO:0000256" key="2">
    <source>
        <dbReference type="ARBA" id="ARBA00022649"/>
    </source>
</evidence>
<evidence type="ECO:0000256" key="7">
    <source>
        <dbReference type="ARBA" id="ARBA00023016"/>
    </source>
</evidence>
<dbReference type="GO" id="GO:0016787">
    <property type="term" value="F:hydrolase activity"/>
    <property type="evidence" value="ECO:0007669"/>
    <property type="project" value="UniProtKB-KW"/>
</dbReference>
<evidence type="ECO:0000313" key="9">
    <source>
        <dbReference type="Proteomes" id="UP000001505"/>
    </source>
</evidence>
<evidence type="ECO:0000256" key="3">
    <source>
        <dbReference type="ARBA" id="ARBA00022722"/>
    </source>
</evidence>
<dbReference type="Gene3D" id="3.30.920.30">
    <property type="entry name" value="Hypothetical protein"/>
    <property type="match status" value="1"/>
</dbReference>
<proteinExistence type="inferred from homology"/>
<evidence type="ECO:0000313" key="8">
    <source>
        <dbReference type="EMBL" id="ADI38452.1"/>
    </source>
</evidence>
<keyword evidence="7" id="KW-0346">Stress response</keyword>
<name>D6YWE1_WADCW</name>
<dbReference type="KEGG" id="wch:wcw_1095"/>
<evidence type="ECO:0000256" key="5">
    <source>
        <dbReference type="ARBA" id="ARBA00022801"/>
    </source>
</evidence>
<dbReference type="AlphaFoldDB" id="D6YWE1"/>
<organism evidence="8 9">
    <name type="scientific">Waddlia chondrophila (strain ATCC VR-1470 / WSU 86-1044)</name>
    <dbReference type="NCBI Taxonomy" id="716544"/>
    <lineage>
        <taxon>Bacteria</taxon>
        <taxon>Pseudomonadati</taxon>
        <taxon>Chlamydiota</taxon>
        <taxon>Chlamydiia</taxon>
        <taxon>Parachlamydiales</taxon>
        <taxon>Waddliaceae</taxon>
        <taxon>Waddlia</taxon>
    </lineage>
</organism>
<keyword evidence="2" id="KW-1277">Toxin-antitoxin system</keyword>
<accession>D6YWE1</accession>
<dbReference type="HOGENOM" id="CLU_3190604_0_0_0"/>
<comment type="similarity">
    <text evidence="1">Belongs to the HicA mRNA interferase family.</text>
</comment>
<dbReference type="InterPro" id="IPR038570">
    <property type="entry name" value="HicA_sf"/>
</dbReference>
<dbReference type="Pfam" id="PF07927">
    <property type="entry name" value="HicA_toxin"/>
    <property type="match status" value="1"/>
</dbReference>
<dbReference type="InterPro" id="IPR012933">
    <property type="entry name" value="HicA_mRNA_interferase"/>
</dbReference>
<dbReference type="Proteomes" id="UP000001505">
    <property type="component" value="Chromosome"/>
</dbReference>
<dbReference type="GO" id="GO:0004519">
    <property type="term" value="F:endonuclease activity"/>
    <property type="evidence" value="ECO:0007669"/>
    <property type="project" value="UniProtKB-KW"/>
</dbReference>
<dbReference type="SUPFAM" id="SSF54786">
    <property type="entry name" value="YcfA/nrd intein domain"/>
    <property type="match status" value="1"/>
</dbReference>
<keyword evidence="4" id="KW-0255">Endonuclease</keyword>
<gene>
    <name evidence="8" type="ordered locus">wcw_1095</name>
</gene>
<keyword evidence="3" id="KW-0540">Nuclease</keyword>
<evidence type="ECO:0008006" key="10">
    <source>
        <dbReference type="Google" id="ProtNLM"/>
    </source>
</evidence>
<reference evidence="8 9" key="1">
    <citation type="journal article" date="2010" name="PLoS ONE">
        <title>The Waddlia genome: a window into chlamydial biology.</title>
        <authorList>
            <person name="Bertelli C."/>
            <person name="Collyn F."/>
            <person name="Croxatto A."/>
            <person name="Ruckert C."/>
            <person name="Polkinghorne A."/>
            <person name="Kebbi-Beghdadi C."/>
            <person name="Goesmann A."/>
            <person name="Vaughan L."/>
            <person name="Greub G."/>
        </authorList>
    </citation>
    <scope>NUCLEOTIDE SEQUENCE [LARGE SCALE GENOMIC DNA]</scope>
    <source>
        <strain evidence="9">ATCC VR-1470 / WSU 86-1044</strain>
    </source>
</reference>
<dbReference type="EMBL" id="CP001928">
    <property type="protein sequence ID" value="ADI38452.1"/>
    <property type="molecule type" value="Genomic_DNA"/>
</dbReference>
<evidence type="ECO:0000256" key="6">
    <source>
        <dbReference type="ARBA" id="ARBA00022884"/>
    </source>
</evidence>
<keyword evidence="9" id="KW-1185">Reference proteome</keyword>
<protein>
    <recommendedName>
        <fullName evidence="10">YcfA family protein</fullName>
    </recommendedName>
</protein>
<dbReference type="GO" id="GO:0003729">
    <property type="term" value="F:mRNA binding"/>
    <property type="evidence" value="ECO:0007669"/>
    <property type="project" value="InterPro"/>
</dbReference>